<proteinExistence type="inferred from homology"/>
<keyword evidence="3" id="KW-0121">Carboxypeptidase</keyword>
<dbReference type="Pfam" id="PF02113">
    <property type="entry name" value="Peptidase_S13"/>
    <property type="match status" value="2"/>
</dbReference>
<reference evidence="3 4" key="1">
    <citation type="submission" date="2015-05" db="EMBL/GenBank/DDBJ databases">
        <title>Complete genome sequence of Corynebacterium epidermidicanis DSM 45586, isolated from the skin of a dog suffering from pruritus.</title>
        <authorList>
            <person name="Ruckert C."/>
            <person name="Albersmeier A."/>
            <person name="Winkler A."/>
            <person name="Tauch A."/>
        </authorList>
    </citation>
    <scope>NUCLEOTIDE SEQUENCE [LARGE SCALE GENOMIC DNA]</scope>
    <source>
        <strain evidence="3 4">DSM 45586</strain>
    </source>
</reference>
<dbReference type="STRING" id="1050174.CEPID_10825"/>
<organism evidence="3 4">
    <name type="scientific">Corynebacterium epidermidicanis</name>
    <dbReference type="NCBI Taxonomy" id="1050174"/>
    <lineage>
        <taxon>Bacteria</taxon>
        <taxon>Bacillati</taxon>
        <taxon>Actinomycetota</taxon>
        <taxon>Actinomycetes</taxon>
        <taxon>Mycobacteriales</taxon>
        <taxon>Corynebacteriaceae</taxon>
        <taxon>Corynebacterium</taxon>
    </lineage>
</organism>
<dbReference type="SUPFAM" id="SSF56601">
    <property type="entry name" value="beta-lactamase/transpeptidase-like"/>
    <property type="match status" value="1"/>
</dbReference>
<dbReference type="EMBL" id="CP011541">
    <property type="protein sequence ID" value="AKK03994.1"/>
    <property type="molecule type" value="Genomic_DNA"/>
</dbReference>
<dbReference type="InterPro" id="IPR000667">
    <property type="entry name" value="Peptidase_S13"/>
</dbReference>
<dbReference type="PANTHER" id="PTHR30023:SF0">
    <property type="entry name" value="PENICILLIN-SENSITIVE CARBOXYPEPTIDASE A"/>
    <property type="match status" value="1"/>
</dbReference>
<evidence type="ECO:0000256" key="1">
    <source>
        <dbReference type="ARBA" id="ARBA00006096"/>
    </source>
</evidence>
<evidence type="ECO:0000313" key="4">
    <source>
        <dbReference type="Proteomes" id="UP000035368"/>
    </source>
</evidence>
<dbReference type="PRINTS" id="PR00922">
    <property type="entry name" value="DADACBPTASE3"/>
</dbReference>
<evidence type="ECO:0000313" key="3">
    <source>
        <dbReference type="EMBL" id="AKK03994.1"/>
    </source>
</evidence>
<dbReference type="RefSeq" id="WP_236684239.1">
    <property type="nucleotide sequence ID" value="NZ_CP011541.1"/>
</dbReference>
<keyword evidence="4" id="KW-1185">Reference proteome</keyword>
<dbReference type="PATRIC" id="fig|1050174.4.peg.2180"/>
<dbReference type="GO" id="GO:0006508">
    <property type="term" value="P:proteolysis"/>
    <property type="evidence" value="ECO:0007669"/>
    <property type="project" value="InterPro"/>
</dbReference>
<dbReference type="GO" id="GO:0000270">
    <property type="term" value="P:peptidoglycan metabolic process"/>
    <property type="evidence" value="ECO:0007669"/>
    <property type="project" value="TreeGrafter"/>
</dbReference>
<accession>A0A0G3GS82</accession>
<name>A0A0G3GS82_9CORY</name>
<dbReference type="EC" id="3.4.21.-" evidence="3"/>
<dbReference type="InterPro" id="IPR012338">
    <property type="entry name" value="Beta-lactam/transpept-like"/>
</dbReference>
<keyword evidence="2 3" id="KW-0378">Hydrolase</keyword>
<dbReference type="AlphaFoldDB" id="A0A0G3GS82"/>
<dbReference type="Proteomes" id="UP000035368">
    <property type="component" value="Chromosome"/>
</dbReference>
<protein>
    <submittedName>
        <fullName evidence="3">D-alanyl-D-alanine carboxypeptidase, serine-type, PBP4 family</fullName>
        <ecNumber evidence="3">3.4.21.-</ecNumber>
    </submittedName>
</protein>
<dbReference type="GO" id="GO:0004185">
    <property type="term" value="F:serine-type carboxypeptidase activity"/>
    <property type="evidence" value="ECO:0007669"/>
    <property type="project" value="InterPro"/>
</dbReference>
<dbReference type="NCBIfam" id="TIGR00666">
    <property type="entry name" value="PBP4"/>
    <property type="match status" value="1"/>
</dbReference>
<dbReference type="KEGG" id="cei:CEPID_10825"/>
<keyword evidence="3" id="KW-0645">Protease</keyword>
<comment type="similarity">
    <text evidence="1">Belongs to the peptidase S13 family.</text>
</comment>
<dbReference type="Gene3D" id="3.40.710.10">
    <property type="entry name" value="DD-peptidase/beta-lactamase superfamily"/>
    <property type="match status" value="2"/>
</dbReference>
<gene>
    <name evidence="3" type="ORF">CEPID_10825</name>
</gene>
<sequence>MLKKVGWVAAVGVTVLAVGGVSTFAVVKNAGVGELTYAPASTIAAPTRQLPVANGPATDVAQLRTKLDRLAADPRLGTLTGQVSDASTGEIVWEKASSQPSRPASTTKVLTAAAALHALGPDDRIATEVVAAETGTVVIKAAGDVWMTAEQLDELARQIGSAQRVLIDTSAWTGTDVLQTWNPEDIDAGYIAPMQPAMLYGGRIGAKTGDVPRTHQPALAVAQELALRLDATAGTGTAPQGATVVARVESPPLSQRLEAMMLDSDNVMAEAIGREVAIKRGTGSDFAAAVAATQDCLRELGIDLTGLDLKDNSGLSESNRNTPRLLNQVLLTATQRDQLRPLLAALPVAGGNGTLAVRYQSSPARGWVRAKTGTLTGTSALAGYAVSEQGHVYTFALLSNDSDILPARVALDEFAAGLR</sequence>
<dbReference type="PANTHER" id="PTHR30023">
    <property type="entry name" value="D-ALANYL-D-ALANINE CARBOXYPEPTIDASE"/>
    <property type="match status" value="1"/>
</dbReference>
<evidence type="ECO:0000256" key="2">
    <source>
        <dbReference type="ARBA" id="ARBA00022801"/>
    </source>
</evidence>